<keyword evidence="1" id="KW-0812">Transmembrane</keyword>
<dbReference type="Pfam" id="PF19389">
    <property type="entry name" value="DUF5964"/>
    <property type="match status" value="1"/>
</dbReference>
<keyword evidence="1" id="KW-0472">Membrane</keyword>
<evidence type="ECO:0000313" key="2">
    <source>
        <dbReference type="EMBL" id="AYE38325.1"/>
    </source>
</evidence>
<organism evidence="2 3">
    <name type="scientific">Companilactobacillus zhachilii</name>
    <dbReference type="NCBI Taxonomy" id="2304606"/>
    <lineage>
        <taxon>Bacteria</taxon>
        <taxon>Bacillati</taxon>
        <taxon>Bacillota</taxon>
        <taxon>Bacilli</taxon>
        <taxon>Lactobacillales</taxon>
        <taxon>Lactobacillaceae</taxon>
        <taxon>Companilactobacillus</taxon>
    </lineage>
</organism>
<dbReference type="OrthoDB" id="2297851at2"/>
<dbReference type="InterPro" id="IPR046008">
    <property type="entry name" value="DUF5964"/>
</dbReference>
<feature type="transmembrane region" description="Helical" evidence="1">
    <location>
        <begin position="7"/>
        <end position="23"/>
    </location>
</feature>
<reference evidence="3" key="1">
    <citation type="submission" date="2018-08" db="EMBL/GenBank/DDBJ databases">
        <title>Genome of Lactobacillus sp. HBUAS52074.</title>
        <authorList>
            <person name="Guo Z."/>
            <person name="Zhang Z.D."/>
        </authorList>
    </citation>
    <scope>NUCLEOTIDE SEQUENCE [LARGE SCALE GENOMIC DNA]</scope>
    <source>
        <strain evidence="3">HBUAS52074</strain>
    </source>
</reference>
<proteinExistence type="predicted"/>
<feature type="transmembrane region" description="Helical" evidence="1">
    <location>
        <begin position="70"/>
        <end position="91"/>
    </location>
</feature>
<dbReference type="AlphaFoldDB" id="A0A386PTZ7"/>
<name>A0A386PTZ7_9LACO</name>
<feature type="transmembrane region" description="Helical" evidence="1">
    <location>
        <begin position="29"/>
        <end position="49"/>
    </location>
</feature>
<protein>
    <submittedName>
        <fullName evidence="2">Uncharacterized protein</fullName>
    </submittedName>
</protein>
<keyword evidence="3" id="KW-1185">Reference proteome</keyword>
<dbReference type="KEGG" id="lzh:D1B17_06630"/>
<dbReference type="EMBL" id="CP031933">
    <property type="protein sequence ID" value="AYE38325.1"/>
    <property type="molecule type" value="Genomic_DNA"/>
</dbReference>
<dbReference type="RefSeq" id="WP_120142574.1">
    <property type="nucleotide sequence ID" value="NZ_CP031933.2"/>
</dbReference>
<accession>A0A386PTZ7</accession>
<sequence>MRKIVETGPSIIFILFFLTGMYLKMNGQSWVNSFVIGITGLSVYSFVIIMVEGLASGMRMGKHLDFSSKVFYTLHVSLWIFSTTLAIYLMAHN</sequence>
<evidence type="ECO:0000256" key="1">
    <source>
        <dbReference type="SAM" id="Phobius"/>
    </source>
</evidence>
<evidence type="ECO:0000313" key="3">
    <source>
        <dbReference type="Proteomes" id="UP000267208"/>
    </source>
</evidence>
<keyword evidence="1" id="KW-1133">Transmembrane helix</keyword>
<dbReference type="Proteomes" id="UP000267208">
    <property type="component" value="Chromosome"/>
</dbReference>
<gene>
    <name evidence="2" type="ORF">D1B17_06630</name>
</gene>